<feature type="domain" description="ABC transmembrane type-1" evidence="9">
    <location>
        <begin position="685"/>
        <end position="967"/>
    </location>
</feature>
<dbReference type="GO" id="GO:0005524">
    <property type="term" value="F:ATP binding"/>
    <property type="evidence" value="ECO:0007669"/>
    <property type="project" value="UniProtKB-KW"/>
</dbReference>
<accession>A0ABY8VKX0</accession>
<dbReference type="SUPFAM" id="SSF90123">
    <property type="entry name" value="ABC transporter transmembrane region"/>
    <property type="match status" value="2"/>
</dbReference>
<dbReference type="Gene3D" id="3.40.50.300">
    <property type="entry name" value="P-loop containing nucleotide triphosphate hydrolases"/>
    <property type="match status" value="2"/>
</dbReference>
<evidence type="ECO:0000256" key="2">
    <source>
        <dbReference type="ARBA" id="ARBA00022692"/>
    </source>
</evidence>
<dbReference type="InterPro" id="IPR003439">
    <property type="entry name" value="ABC_transporter-like_ATP-bd"/>
</dbReference>
<dbReference type="EMBL" id="CP126970">
    <property type="protein sequence ID" value="WIM69445.1"/>
    <property type="molecule type" value="Genomic_DNA"/>
</dbReference>
<evidence type="ECO:0000256" key="3">
    <source>
        <dbReference type="ARBA" id="ARBA00022741"/>
    </source>
</evidence>
<dbReference type="CDD" id="cd18546">
    <property type="entry name" value="ABC_6TM_Rv0194_D2_like"/>
    <property type="match status" value="1"/>
</dbReference>
<dbReference type="Gene3D" id="1.20.1560.10">
    <property type="entry name" value="ABC transporter type 1, transmembrane domain"/>
    <property type="match status" value="2"/>
</dbReference>
<feature type="transmembrane region" description="Helical" evidence="7">
    <location>
        <begin position="794"/>
        <end position="817"/>
    </location>
</feature>
<keyword evidence="3" id="KW-0547">Nucleotide-binding</keyword>
<feature type="transmembrane region" description="Helical" evidence="7">
    <location>
        <begin position="936"/>
        <end position="955"/>
    </location>
</feature>
<evidence type="ECO:0000256" key="6">
    <source>
        <dbReference type="ARBA" id="ARBA00023136"/>
    </source>
</evidence>
<name>A0ABY8VKX0_9CORY</name>
<dbReference type="InterPro" id="IPR036640">
    <property type="entry name" value="ABC1_TM_sf"/>
</dbReference>
<evidence type="ECO:0000259" key="9">
    <source>
        <dbReference type="PROSITE" id="PS50929"/>
    </source>
</evidence>
<dbReference type="PANTHER" id="PTHR43394">
    <property type="entry name" value="ATP-DEPENDENT PERMEASE MDL1, MITOCHONDRIAL"/>
    <property type="match status" value="1"/>
</dbReference>
<feature type="transmembrane region" description="Helical" evidence="7">
    <location>
        <begin position="823"/>
        <end position="842"/>
    </location>
</feature>
<feature type="transmembrane region" description="Helical" evidence="7">
    <location>
        <begin position="62"/>
        <end position="85"/>
    </location>
</feature>
<dbReference type="SMART" id="SM00382">
    <property type="entry name" value="AAA"/>
    <property type="match status" value="2"/>
</dbReference>
<keyword evidence="4 10" id="KW-0067">ATP-binding</keyword>
<feature type="transmembrane region" description="Helical" evidence="7">
    <location>
        <begin position="682"/>
        <end position="704"/>
    </location>
</feature>
<keyword evidence="6 7" id="KW-0472">Membrane</keyword>
<feature type="transmembrane region" description="Helical" evidence="7">
    <location>
        <begin position="724"/>
        <end position="745"/>
    </location>
</feature>
<dbReference type="SUPFAM" id="SSF52540">
    <property type="entry name" value="P-loop containing nucleoside triphosphate hydrolases"/>
    <property type="match status" value="2"/>
</dbReference>
<dbReference type="PROSITE" id="PS50929">
    <property type="entry name" value="ABC_TM1F"/>
    <property type="match status" value="2"/>
</dbReference>
<dbReference type="PANTHER" id="PTHR43394:SF1">
    <property type="entry name" value="ATP-BINDING CASSETTE SUB-FAMILY B MEMBER 10, MITOCHONDRIAL"/>
    <property type="match status" value="1"/>
</dbReference>
<feature type="transmembrane region" description="Helical" evidence="7">
    <location>
        <begin position="905"/>
        <end position="924"/>
    </location>
</feature>
<evidence type="ECO:0000313" key="10">
    <source>
        <dbReference type="EMBL" id="WIM69445.1"/>
    </source>
</evidence>
<keyword evidence="5 7" id="KW-1133">Transmembrane helix</keyword>
<feature type="domain" description="ABC transporter" evidence="8">
    <location>
        <begin position="347"/>
        <end position="584"/>
    </location>
</feature>
<feature type="transmembrane region" description="Helical" evidence="7">
    <location>
        <begin position="20"/>
        <end position="42"/>
    </location>
</feature>
<organism evidence="10 11">
    <name type="scientific">Corynebacterium suedekumii</name>
    <dbReference type="NCBI Taxonomy" id="3049801"/>
    <lineage>
        <taxon>Bacteria</taxon>
        <taxon>Bacillati</taxon>
        <taxon>Actinomycetota</taxon>
        <taxon>Actinomycetes</taxon>
        <taxon>Mycobacteriales</taxon>
        <taxon>Corynebacteriaceae</taxon>
        <taxon>Corynebacterium</taxon>
    </lineage>
</organism>
<evidence type="ECO:0000256" key="5">
    <source>
        <dbReference type="ARBA" id="ARBA00022989"/>
    </source>
</evidence>
<dbReference type="PROSITE" id="PS50893">
    <property type="entry name" value="ABC_TRANSPORTER_2"/>
    <property type="match status" value="2"/>
</dbReference>
<gene>
    <name evidence="10" type="ORF">QP029_09300</name>
</gene>
<dbReference type="PROSITE" id="PS00211">
    <property type="entry name" value="ABC_TRANSPORTER_1"/>
    <property type="match status" value="1"/>
</dbReference>
<feature type="transmembrane region" description="Helical" evidence="7">
    <location>
        <begin position="141"/>
        <end position="163"/>
    </location>
</feature>
<evidence type="ECO:0000256" key="7">
    <source>
        <dbReference type="SAM" id="Phobius"/>
    </source>
</evidence>
<keyword evidence="2 7" id="KW-0812">Transmembrane</keyword>
<evidence type="ECO:0000259" key="8">
    <source>
        <dbReference type="PROSITE" id="PS50893"/>
    </source>
</evidence>
<dbReference type="InterPro" id="IPR003593">
    <property type="entry name" value="AAA+_ATPase"/>
</dbReference>
<proteinExistence type="predicted"/>
<protein>
    <submittedName>
        <fullName evidence="10">ABC transporter ATP-binding protein</fullName>
    </submittedName>
</protein>
<reference evidence="10 11" key="1">
    <citation type="submission" date="2023-05" db="EMBL/GenBank/DDBJ databases">
        <title>Corynebacterium suedekumii sp. nov. and Corynebacterium breve sp. nov. isolated from raw cow's milk.</title>
        <authorList>
            <person name="Baer M.K."/>
            <person name="Mehl L."/>
            <person name="Hellmuth R."/>
            <person name="Marke G."/>
            <person name="Lipski A."/>
        </authorList>
    </citation>
    <scope>NUCLEOTIDE SEQUENCE [LARGE SCALE GENOMIC DNA]</scope>
    <source>
        <strain evidence="10 11">LM112</strain>
    </source>
</reference>
<feature type="transmembrane region" description="Helical" evidence="7">
    <location>
        <begin position="261"/>
        <end position="278"/>
    </location>
</feature>
<feature type="domain" description="ABC transporter" evidence="8">
    <location>
        <begin position="1002"/>
        <end position="1237"/>
    </location>
</feature>
<dbReference type="InterPro" id="IPR039421">
    <property type="entry name" value="Type_1_exporter"/>
</dbReference>
<dbReference type="InterPro" id="IPR027417">
    <property type="entry name" value="P-loop_NTPase"/>
</dbReference>
<sequence length="1239" mass="131721">MRSNSGTRELLSALRARRGITAVTLLATIGAVLFEVAIPLLTGSAVDVATGAVDSTPATRLLSGYSPITAIIIVLVVVALARYLCQFLRRYTAGRLSIDTQHTLRVRILDTLQRLDGPGQDQIVTGQVVSRSISDLNATQGLVAMGPMALGLIVQLLITGGVMLSVSPLLTVIALAFLPVTVAAAVFSRRSMYAASWVSQQSAADLATHVEQTVSGVRVVKAFAQEEREVDRLDQLGRTLYAAKMRAAKLMARFQPMLQNLPQIALVINILVGGWLVLRGDITVGTFFAFSVYLTSMTAIVGMLSGMIITLQMGLASLDRIADILDLTPGRTDPADPATLPAGPIGLRLDRVTFDTGGHRVLDDLTLDVRPGSSIALIGPPGSGKSMAVQLMGGFYEPDDGRISLVDAAGAPVPYDRLRLADIRRAVTCVFDEAFLYSSTIRDNIAMGSGASDAEVRHAADLAQATEFIDRLDDGLDTVVGERGLTLSGGQRQRIALARALLARPRVLILDDATSAIDAATEARIIAGLRAELADVTVISVAHRQSTLDLAEHVAIVDGGHVTVTGTVDSLADDPRYLRLMDPSPSLPDREVGPEPAAEQLWPADLPDRPTEHIADVSGQIGGRGGGGGGRHGMSNITAIPELLERVDKLPPATEQPGLDPDHLRSDRAEFRVADLFRAVRLLILGVIALLVIGVLTTLAFPTLMRWAVDDGVGTGSLRTLAEIAGLGLGVVAVSWIAATLLVVFTSRTGERLLYGLRLRSYAHLQRLSMNFYETNLSGRIMTRMTTDIDTLSSFLQTGLAQAIVSVGTLVGILGMLAWTDPGLSLVAVAAIPVIVAVTIVFRRISSRLYTAAREQVSAVNAAFQENVNGLRTAQMHHRTAGALAEFTAESEHYRRLRVRSQTAVAIYFPGVNAISQITTALVLGVGASRVAGGDLTAGVLVAFVMYLAQLYGPIQQLGQIFDSWQQATVGFRRITDLLAQRPAVADTGTRPGADAAARGRLALEDVSFAYAEDAAVVAENLSLEIAPGSTVALVGPTGAGKSTVVKLLARFYDPVAGAVTAEGTDIREFPLAQWRHAIAQVPQEAHLFMGTIAENIAYGAPGASRSEIEDAVRRIGALDIIAAIPGGFRHTVGERGRGLSSGQRQIIALARAELSRPDVMLLDEATATLDPATEAAVLDASDRITRGRTSVIVAHRLATAARADRIVVIDRGRIIEDGSHSDLLSQEGVYADMWRAHR</sequence>
<dbReference type="Proteomes" id="UP001238805">
    <property type="component" value="Chromosome"/>
</dbReference>
<feature type="domain" description="ABC transmembrane type-1" evidence="9">
    <location>
        <begin position="22"/>
        <end position="313"/>
    </location>
</feature>
<dbReference type="CDD" id="cd18543">
    <property type="entry name" value="ABC_6TM_Rv0194_D1_like"/>
    <property type="match status" value="1"/>
</dbReference>
<evidence type="ECO:0000256" key="1">
    <source>
        <dbReference type="ARBA" id="ARBA00004651"/>
    </source>
</evidence>
<dbReference type="InterPro" id="IPR011527">
    <property type="entry name" value="ABC1_TM_dom"/>
</dbReference>
<keyword evidence="11" id="KW-1185">Reference proteome</keyword>
<dbReference type="Pfam" id="PF00005">
    <property type="entry name" value="ABC_tran"/>
    <property type="match status" value="2"/>
</dbReference>
<feature type="transmembrane region" description="Helical" evidence="7">
    <location>
        <begin position="169"/>
        <end position="187"/>
    </location>
</feature>
<dbReference type="Pfam" id="PF00664">
    <property type="entry name" value="ABC_membrane"/>
    <property type="match status" value="2"/>
</dbReference>
<evidence type="ECO:0000256" key="4">
    <source>
        <dbReference type="ARBA" id="ARBA00022840"/>
    </source>
</evidence>
<evidence type="ECO:0000313" key="11">
    <source>
        <dbReference type="Proteomes" id="UP001238805"/>
    </source>
</evidence>
<dbReference type="RefSeq" id="WP_284874039.1">
    <property type="nucleotide sequence ID" value="NZ_CP126970.1"/>
</dbReference>
<feature type="transmembrane region" description="Helical" evidence="7">
    <location>
        <begin position="290"/>
        <end position="311"/>
    </location>
</feature>
<dbReference type="InterPro" id="IPR017871">
    <property type="entry name" value="ABC_transporter-like_CS"/>
</dbReference>
<comment type="subcellular location">
    <subcellularLocation>
        <location evidence="1">Cell membrane</location>
        <topology evidence="1">Multi-pass membrane protein</topology>
    </subcellularLocation>
</comment>